<dbReference type="KEGG" id="dho:Dia5BBH33_19450"/>
<evidence type="ECO:0000313" key="2">
    <source>
        <dbReference type="Proteomes" id="UP000320585"/>
    </source>
</evidence>
<evidence type="ECO:0000313" key="1">
    <source>
        <dbReference type="EMBL" id="BBK26010.1"/>
    </source>
</evidence>
<dbReference type="RefSeq" id="WP_108850387.1">
    <property type="nucleotide sequence ID" value="NZ_AP019697.1"/>
</dbReference>
<dbReference type="GeneID" id="92717152"/>
<gene>
    <name evidence="1" type="ORF">Dia5BBH33_19450</name>
</gene>
<protein>
    <submittedName>
        <fullName evidence="1">Uncharacterized protein</fullName>
    </submittedName>
</protein>
<keyword evidence="2" id="KW-1185">Reference proteome</keyword>
<accession>A0A8D4UW11</accession>
<reference evidence="2" key="1">
    <citation type="submission" date="2019-05" db="EMBL/GenBank/DDBJ databases">
        <title>Complete genome sequencing of Dialister sp. strain 5BBH33.</title>
        <authorList>
            <person name="Sakamoto M."/>
            <person name="Murakami T."/>
            <person name="Mori H."/>
        </authorList>
    </citation>
    <scope>NUCLEOTIDE SEQUENCE [LARGE SCALE GENOMIC DNA]</scope>
    <source>
        <strain evidence="2">5BBH33</strain>
    </source>
</reference>
<dbReference type="AlphaFoldDB" id="A0A8D4UW11"/>
<name>A0A8D4UW11_9FIRM</name>
<dbReference type="Proteomes" id="UP000320585">
    <property type="component" value="Chromosome"/>
</dbReference>
<organism evidence="1 2">
    <name type="scientific">Dialister hominis</name>
    <dbReference type="NCBI Taxonomy" id="2582419"/>
    <lineage>
        <taxon>Bacteria</taxon>
        <taxon>Bacillati</taxon>
        <taxon>Bacillota</taxon>
        <taxon>Negativicutes</taxon>
        <taxon>Veillonellales</taxon>
        <taxon>Veillonellaceae</taxon>
        <taxon>Dialister</taxon>
    </lineage>
</organism>
<dbReference type="OrthoDB" id="9984146at2"/>
<sequence>MQDDKVVEGKVRLARILGERMEKAFYPAARRSFTSETDVGTAFYAWAKAHELSFAENRHVLNDVIRKYVCFRLQLASKMARDLSAESHFLSSAFEGHLDFDTTRSLMSEFDAAEKAASLFKGPDFFTKSAVLEMLSLMTAEVKESLLPAADFFAPETEGFVHEARRILDLYIESLSFCDPDFRGREGKLPLLLLKAIGTDLGLSQGNRIMESAKTMVPLDEMFSKMQKTEEGLPDTRFIYRYMLFRAYVPAFFASYLWQRRDMRDSIAEGILQSPSVARWVRRRVAAGDLLPEDIPVRQKMYLKIHMFMRQWAFFNPKNTRAYYRYFPDFAMRIADKASGDAFPAAAMKLMRELGKTREGNKRPFSKEMENFLIEETRDYVIQTAHTIYFTYGLSFRKPDDFVVSTLKELPIKHPFLAGIKKIFGL</sequence>
<dbReference type="EMBL" id="AP019697">
    <property type="protein sequence ID" value="BBK26010.1"/>
    <property type="molecule type" value="Genomic_DNA"/>
</dbReference>
<proteinExistence type="predicted"/>